<comment type="caution">
    <text evidence="3">The sequence shown here is derived from an EMBL/GenBank/DDBJ whole genome shotgun (WGS) entry which is preliminary data.</text>
</comment>
<dbReference type="PANTHER" id="PTHR31371:SF2">
    <property type="entry name" value="PLANT_PROTEIN (DUF668)"/>
    <property type="match status" value="1"/>
</dbReference>
<dbReference type="InterPro" id="IPR021864">
    <property type="entry name" value="DUF3475"/>
</dbReference>
<protein>
    <submittedName>
        <fullName evidence="3">Uncharacterized protein</fullName>
    </submittedName>
</protein>
<dbReference type="GO" id="GO:0045927">
    <property type="term" value="P:positive regulation of growth"/>
    <property type="evidence" value="ECO:0007669"/>
    <property type="project" value="InterPro"/>
</dbReference>
<dbReference type="AlphaFoldDB" id="A0AAD3Y602"/>
<accession>A0AAD3Y602</accession>
<feature type="domain" description="DUF668" evidence="1">
    <location>
        <begin position="410"/>
        <end position="493"/>
    </location>
</feature>
<dbReference type="Pfam" id="PF05003">
    <property type="entry name" value="DUF668"/>
    <property type="match status" value="1"/>
</dbReference>
<feature type="domain" description="DUF3475" evidence="2">
    <location>
        <begin position="44"/>
        <end position="100"/>
    </location>
</feature>
<evidence type="ECO:0000313" key="4">
    <source>
        <dbReference type="Proteomes" id="UP001279734"/>
    </source>
</evidence>
<evidence type="ECO:0000259" key="1">
    <source>
        <dbReference type="Pfam" id="PF05003"/>
    </source>
</evidence>
<dbReference type="PANTHER" id="PTHR31371">
    <property type="entry name" value="BNAC09G50660D PROTEIN"/>
    <property type="match status" value="1"/>
</dbReference>
<dbReference type="Proteomes" id="UP001279734">
    <property type="component" value="Unassembled WGS sequence"/>
</dbReference>
<evidence type="ECO:0000313" key="3">
    <source>
        <dbReference type="EMBL" id="GMH28529.1"/>
    </source>
</evidence>
<name>A0AAD3Y602_NEPGR</name>
<dbReference type="EMBL" id="BSYO01000034">
    <property type="protein sequence ID" value="GMH28529.1"/>
    <property type="molecule type" value="Genomic_DNA"/>
</dbReference>
<organism evidence="3 4">
    <name type="scientific">Nepenthes gracilis</name>
    <name type="common">Slender pitcher plant</name>
    <dbReference type="NCBI Taxonomy" id="150966"/>
    <lineage>
        <taxon>Eukaryota</taxon>
        <taxon>Viridiplantae</taxon>
        <taxon>Streptophyta</taxon>
        <taxon>Embryophyta</taxon>
        <taxon>Tracheophyta</taxon>
        <taxon>Spermatophyta</taxon>
        <taxon>Magnoliopsida</taxon>
        <taxon>eudicotyledons</taxon>
        <taxon>Gunneridae</taxon>
        <taxon>Pentapetalae</taxon>
        <taxon>Caryophyllales</taxon>
        <taxon>Nepenthaceae</taxon>
        <taxon>Nepenthes</taxon>
    </lineage>
</organism>
<dbReference type="InterPro" id="IPR007700">
    <property type="entry name" value="DUF668"/>
</dbReference>
<evidence type="ECO:0000259" key="2">
    <source>
        <dbReference type="Pfam" id="PF11961"/>
    </source>
</evidence>
<proteinExistence type="predicted"/>
<gene>
    <name evidence="3" type="ORF">Nepgr_030372</name>
</gene>
<sequence length="574" mass="64974">MVAESWILKMGNEVSSNIKNSPFLPHSSLKKREAIKDSKPNIGILSFEVANVMSKIVLLHKSLSHQELSKLKSEIIKAEGVKKLVSSDESYLLELACAEKMDDLNRAAETVIRLGKKCSELALQGFEHVYGDIVNGIIDVRELKFLVKDMEGMIRKTQRYVGSTSNLYREMKVLNELEQATTKFQLNQHEESRHAFEQKLMLQKQHVRHLKEVSLWNQTYDKIVEMMARTVCTIYARIRVAFGDGNAILGANDIATVDLSLQFLVGGASVSPQMKEDGVKSHAKFHMPHHLYSIRKSVRPQLDPQRNEVDLFQQELFIPCGPSPGSVFLECLSLGSLVSRVDNGDIDCHHPSSQSSSSCSMLSGMKRGNSLNLAQISVPYSGHQRQLMGLTKCSSFTPKSRIAMHATSSTVGGSALALHYANVISVIEKFLRYPQLVCEEARDDLYQMLPTSLRSSLKKNLKSYCKSLEIYDWKVTLDGILKWLFPLASNMIKWQSERNVEQPQIVERTNVLLLETLYFADREKTEAAICDLLVGLHFICRYEHQQNAMLESTSSFDFGDWMEWHLQCQASYIN</sequence>
<dbReference type="Pfam" id="PF11961">
    <property type="entry name" value="DUF3475"/>
    <property type="match status" value="1"/>
</dbReference>
<keyword evidence="4" id="KW-1185">Reference proteome</keyword>
<reference evidence="3" key="1">
    <citation type="submission" date="2023-05" db="EMBL/GenBank/DDBJ databases">
        <title>Nepenthes gracilis genome sequencing.</title>
        <authorList>
            <person name="Fukushima K."/>
        </authorList>
    </citation>
    <scope>NUCLEOTIDE SEQUENCE</scope>
    <source>
        <strain evidence="3">SING2019-196</strain>
    </source>
</reference>